<accession>A0ABT0L6R0</accession>
<dbReference type="Proteomes" id="UP001203423">
    <property type="component" value="Unassembled WGS sequence"/>
</dbReference>
<dbReference type="SUPFAM" id="SSF56954">
    <property type="entry name" value="Outer membrane efflux proteins (OEP)"/>
    <property type="match status" value="1"/>
</dbReference>
<keyword evidence="2" id="KW-1185">Reference proteome</keyword>
<evidence type="ECO:0000313" key="1">
    <source>
        <dbReference type="EMBL" id="MCL1123350.1"/>
    </source>
</evidence>
<proteinExistence type="predicted"/>
<dbReference type="PANTHER" id="PTHR30203">
    <property type="entry name" value="OUTER MEMBRANE CATION EFFLUX PROTEIN"/>
    <property type="match status" value="1"/>
</dbReference>
<dbReference type="InterPro" id="IPR010131">
    <property type="entry name" value="MdtP/NodT-like"/>
</dbReference>
<dbReference type="PANTHER" id="PTHR30203:SF24">
    <property type="entry name" value="BLR4935 PROTEIN"/>
    <property type="match status" value="1"/>
</dbReference>
<comment type="caution">
    <text evidence="1">The sequence shown here is derived from an EMBL/GenBank/DDBJ whole genome shotgun (WGS) entry which is preliminary data.</text>
</comment>
<sequence>MRKRINKSQWMILGMTIFFGIHFQVEAIESKDKDLPSGLNFETAIYLAQQNDPWITGNLHQQQAIESRSKLVGTLPDPKVSLDMANLPVNSFDLGQEAMTQLKVGVSQTFSRGNTLTLKTRQLAIQSEAYPFLREDRAAKVAVMVGSLWLDIYQIQQSITLIHDNHSLFEQMVDITQASYSAAFGRTNQQDIIRAQLELTRLNERVDKLKQEEYRVKGQLSQWLSDFSDNGSGQLLSSYSNGWTSHNIEISTQIPNIKLRHAELFKAGKVMSPEALMPFFALHPSVMAMDKKINATKTGIDIANQKYKPEWGLNASYGYRADDPTGVSRSDFMSVGLSFDLPIFTENRQDQEVKAAISDTEAVKTDKMLLLRDLLGIYLSDTGRLLSVNQRQHLYTSKLLPQVNDEAEASLTAYTNDDGDFSDVVRSRITVLNAEIDKLSLDVEQQKIRLELNYLFVGEKQQVTINKINNHLVSKKRDGTKGALK</sequence>
<name>A0ABT0L6R0_9GAMM</name>
<dbReference type="EMBL" id="JAKIKS010000004">
    <property type="protein sequence ID" value="MCL1123350.1"/>
    <property type="molecule type" value="Genomic_DNA"/>
</dbReference>
<reference evidence="1 2" key="1">
    <citation type="submission" date="2022-01" db="EMBL/GenBank/DDBJ databases">
        <title>Whole genome-based taxonomy of the Shewanellaceae.</title>
        <authorList>
            <person name="Martin-Rodriguez A.J."/>
        </authorList>
    </citation>
    <scope>NUCLEOTIDE SEQUENCE [LARGE SCALE GENOMIC DNA]</scope>
    <source>
        <strain evidence="1 2">DSM 17177</strain>
    </source>
</reference>
<gene>
    <name evidence="1" type="ORF">L2764_02340</name>
</gene>
<dbReference type="Gene3D" id="1.20.1600.10">
    <property type="entry name" value="Outer membrane efflux proteins (OEP)"/>
    <property type="match status" value="1"/>
</dbReference>
<organism evidence="1 2">
    <name type="scientific">Shewanella surugensis</name>
    <dbReference type="NCBI Taxonomy" id="212020"/>
    <lineage>
        <taxon>Bacteria</taxon>
        <taxon>Pseudomonadati</taxon>
        <taxon>Pseudomonadota</taxon>
        <taxon>Gammaproteobacteria</taxon>
        <taxon>Alteromonadales</taxon>
        <taxon>Shewanellaceae</taxon>
        <taxon>Shewanella</taxon>
    </lineage>
</organism>
<protein>
    <submittedName>
        <fullName evidence="1">TolC family protein</fullName>
    </submittedName>
</protein>
<dbReference type="RefSeq" id="WP_248938633.1">
    <property type="nucleotide sequence ID" value="NZ_JAKIKS010000004.1"/>
</dbReference>
<evidence type="ECO:0000313" key="2">
    <source>
        <dbReference type="Proteomes" id="UP001203423"/>
    </source>
</evidence>